<feature type="domain" description="DUF6922" evidence="1">
    <location>
        <begin position="13"/>
        <end position="60"/>
    </location>
</feature>
<sequence>MTKLLSESELRLLFWDTDYTQIDYRKHSKAVIERILMFGSMDAYRWLFRFYEIDEIKKVITTSRQLDVRTATMFMNFFGIPREVMACFKNALTPV</sequence>
<accession>Q0AYA5</accession>
<protein>
    <recommendedName>
        <fullName evidence="1">DUF6922 domain-containing protein</fullName>
    </recommendedName>
</protein>
<proteinExistence type="predicted"/>
<organism evidence="2 3">
    <name type="scientific">Syntrophomonas wolfei subsp. wolfei (strain DSM 2245B / Goettingen)</name>
    <dbReference type="NCBI Taxonomy" id="335541"/>
    <lineage>
        <taxon>Bacteria</taxon>
        <taxon>Bacillati</taxon>
        <taxon>Bacillota</taxon>
        <taxon>Clostridia</taxon>
        <taxon>Eubacteriales</taxon>
        <taxon>Syntrophomonadaceae</taxon>
        <taxon>Syntrophomonas</taxon>
    </lineage>
</organism>
<gene>
    <name evidence="2" type="ordered locus">Swol_0985</name>
</gene>
<dbReference type="RefSeq" id="WP_011640404.1">
    <property type="nucleotide sequence ID" value="NC_008346.1"/>
</dbReference>
<dbReference type="STRING" id="335541.Swol_0985"/>
<evidence type="ECO:0000313" key="2">
    <source>
        <dbReference type="EMBL" id="ABI68299.1"/>
    </source>
</evidence>
<dbReference type="Proteomes" id="UP000001968">
    <property type="component" value="Chromosome"/>
</dbReference>
<dbReference type="Pfam" id="PF21956">
    <property type="entry name" value="DUF6922"/>
    <property type="match status" value="1"/>
</dbReference>
<keyword evidence="3" id="KW-1185">Reference proteome</keyword>
<dbReference type="AlphaFoldDB" id="Q0AYA5"/>
<dbReference type="KEGG" id="swo:Swol_0985"/>
<evidence type="ECO:0000313" key="3">
    <source>
        <dbReference type="Proteomes" id="UP000001968"/>
    </source>
</evidence>
<evidence type="ECO:0000259" key="1">
    <source>
        <dbReference type="Pfam" id="PF21956"/>
    </source>
</evidence>
<dbReference type="EMBL" id="CP000448">
    <property type="protein sequence ID" value="ABI68299.1"/>
    <property type="molecule type" value="Genomic_DNA"/>
</dbReference>
<reference evidence="3" key="1">
    <citation type="journal article" date="2010" name="Environ. Microbiol.">
        <title>The genome of Syntrophomonas wolfei: new insights into syntrophic metabolism and biohydrogen production.</title>
        <authorList>
            <person name="Sieber J.R."/>
            <person name="Sims D.R."/>
            <person name="Han C."/>
            <person name="Kim E."/>
            <person name="Lykidis A."/>
            <person name="Lapidus A.L."/>
            <person name="McDonnald E."/>
            <person name="Rohlin L."/>
            <person name="Culley D.E."/>
            <person name="Gunsalus R."/>
            <person name="McInerney M.J."/>
        </authorList>
    </citation>
    <scope>NUCLEOTIDE SEQUENCE [LARGE SCALE GENOMIC DNA]</scope>
    <source>
        <strain evidence="3">DSM 2245B / Goettingen</strain>
    </source>
</reference>
<dbReference type="InterPro" id="IPR053830">
    <property type="entry name" value="DUF6922"/>
</dbReference>
<name>Q0AYA5_SYNWW</name>
<dbReference type="eggNOG" id="ENOG5032YKX">
    <property type="taxonomic scope" value="Bacteria"/>
</dbReference>
<dbReference type="HOGENOM" id="CLU_153917_1_1_9"/>